<dbReference type="GO" id="GO:0031509">
    <property type="term" value="P:subtelomeric heterochromatin formation"/>
    <property type="evidence" value="ECO:0007669"/>
    <property type="project" value="TreeGrafter"/>
</dbReference>
<feature type="domain" description="WAC" evidence="3">
    <location>
        <begin position="25"/>
        <end position="134"/>
    </location>
</feature>
<evidence type="ECO:0000313" key="5">
    <source>
        <dbReference type="Proteomes" id="UP001151582"/>
    </source>
</evidence>
<accession>A0A9W8AYE1</accession>
<comment type="subcellular location">
    <subcellularLocation>
        <location evidence="1">Nucleus</location>
    </subcellularLocation>
</comment>
<feature type="region of interest" description="Disordered" evidence="2">
    <location>
        <begin position="303"/>
        <end position="358"/>
    </location>
</feature>
<sequence>MPLLNHKPHCPLPPPDRESLPGKRKRVFYMQQTREIFPTYEQYANRFMLYRQPIWQCATTGKTGLTYQEACQSEAKAAFDSGDQFCDQLRELILRYIHGKTEPLRQVIDEVVKRIRHSYFENEFVYFTPPEFKRTLRHAKILKRICTDPGYDFATDYTGEGAKSAFKYSIQCLAENGKPLDDTQRTVTAAEIRRPRVNCTRHHIKALIRDSSTRSTTANAPLLLKLEYREQYGIQDDSLYDYSEQELMLHGDLAPLGDTSEYDNRPPLASTESKAKKANRRKDLVNAEDVVIRSPTSGRIVLPAGKTALPPQSPRKANGKKAAKLLKARGSGRRSESPASVIMSREPTPKPPPIKYPIDDLQLLTMPAVRGAKQAKLDFN</sequence>
<comment type="caution">
    <text evidence="4">The sequence shown here is derived from an EMBL/GenBank/DDBJ whole genome shotgun (WGS) entry which is preliminary data.</text>
</comment>
<reference evidence="4" key="1">
    <citation type="submission" date="2022-07" db="EMBL/GenBank/DDBJ databases">
        <title>Phylogenomic reconstructions and comparative analyses of Kickxellomycotina fungi.</title>
        <authorList>
            <person name="Reynolds N.K."/>
            <person name="Stajich J.E."/>
            <person name="Barry K."/>
            <person name="Grigoriev I.V."/>
            <person name="Crous P."/>
            <person name="Smith M.E."/>
        </authorList>
    </citation>
    <scope>NUCLEOTIDE SEQUENCE</scope>
    <source>
        <strain evidence="4">RSA 567</strain>
    </source>
</reference>
<feature type="non-terminal residue" evidence="4">
    <location>
        <position position="380"/>
    </location>
</feature>
<dbReference type="AlphaFoldDB" id="A0A9W8AYE1"/>
<dbReference type="InterPro" id="IPR013136">
    <property type="entry name" value="WSTF_Acf1_Cbp146"/>
</dbReference>
<evidence type="ECO:0000259" key="3">
    <source>
        <dbReference type="PROSITE" id="PS51136"/>
    </source>
</evidence>
<evidence type="ECO:0000256" key="1">
    <source>
        <dbReference type="PROSITE-ProRule" id="PRU00475"/>
    </source>
</evidence>
<dbReference type="OrthoDB" id="332390at2759"/>
<name>A0A9W8AYE1_9FUNG</name>
<keyword evidence="1" id="KW-0539">Nucleus</keyword>
<organism evidence="4 5">
    <name type="scientific">Dimargaris verticillata</name>
    <dbReference type="NCBI Taxonomy" id="2761393"/>
    <lineage>
        <taxon>Eukaryota</taxon>
        <taxon>Fungi</taxon>
        <taxon>Fungi incertae sedis</taxon>
        <taxon>Zoopagomycota</taxon>
        <taxon>Kickxellomycotina</taxon>
        <taxon>Dimargaritomycetes</taxon>
        <taxon>Dimargaritales</taxon>
        <taxon>Dimargaritaceae</taxon>
        <taxon>Dimargaris</taxon>
    </lineage>
</organism>
<dbReference type="EMBL" id="JANBQB010000538">
    <property type="protein sequence ID" value="KAJ1975344.1"/>
    <property type="molecule type" value="Genomic_DNA"/>
</dbReference>
<dbReference type="PANTHER" id="PTHR32075:SF6">
    <property type="entry name" value="ISWI CHROMATIN-REMODELING COMPLEX SUBUNIT YPL216W-RELATED"/>
    <property type="match status" value="1"/>
</dbReference>
<protein>
    <recommendedName>
        <fullName evidence="3">WAC domain-containing protein</fullName>
    </recommendedName>
</protein>
<proteinExistence type="predicted"/>
<feature type="region of interest" description="Disordered" evidence="2">
    <location>
        <begin position="257"/>
        <end position="281"/>
    </location>
</feature>
<dbReference type="PANTHER" id="PTHR32075">
    <property type="entry name" value="ISWI CHROMATIN-REMODELING COMPLEX SUBUNIT YPL216W-RELATED"/>
    <property type="match status" value="1"/>
</dbReference>
<dbReference type="Pfam" id="PF10537">
    <property type="entry name" value="WAC_Acf1_DNA_bd"/>
    <property type="match status" value="1"/>
</dbReference>
<evidence type="ECO:0000256" key="2">
    <source>
        <dbReference type="SAM" id="MobiDB-lite"/>
    </source>
</evidence>
<feature type="compositionally biased region" description="Basic residues" evidence="2">
    <location>
        <begin position="317"/>
        <end position="332"/>
    </location>
</feature>
<dbReference type="PROSITE" id="PS51136">
    <property type="entry name" value="WAC"/>
    <property type="match status" value="1"/>
</dbReference>
<feature type="region of interest" description="Disordered" evidence="2">
    <location>
        <begin position="1"/>
        <end position="21"/>
    </location>
</feature>
<dbReference type="GO" id="GO:0000781">
    <property type="term" value="C:chromosome, telomeric region"/>
    <property type="evidence" value="ECO:0007669"/>
    <property type="project" value="GOC"/>
</dbReference>
<dbReference type="Proteomes" id="UP001151582">
    <property type="component" value="Unassembled WGS sequence"/>
</dbReference>
<evidence type="ECO:0000313" key="4">
    <source>
        <dbReference type="EMBL" id="KAJ1975344.1"/>
    </source>
</evidence>
<gene>
    <name evidence="4" type="ORF">H4R34_004375</name>
</gene>
<keyword evidence="5" id="KW-1185">Reference proteome</keyword>
<dbReference type="GO" id="GO:0005634">
    <property type="term" value="C:nucleus"/>
    <property type="evidence" value="ECO:0007669"/>
    <property type="project" value="UniProtKB-SubCell"/>
</dbReference>